<dbReference type="InterPro" id="IPR052209">
    <property type="entry name" value="CbiZ"/>
</dbReference>
<dbReference type="PANTHER" id="PTHR35336:SF5">
    <property type="entry name" value="ADENOSYLCOBINAMIDE AMIDOHYDROLASE"/>
    <property type="match status" value="1"/>
</dbReference>
<gene>
    <name evidence="1" type="ORF">CHM34_17710</name>
</gene>
<organism evidence="1 2">
    <name type="scientific">Paludifilum halophilum</name>
    <dbReference type="NCBI Taxonomy" id="1642702"/>
    <lineage>
        <taxon>Bacteria</taxon>
        <taxon>Bacillati</taxon>
        <taxon>Bacillota</taxon>
        <taxon>Bacilli</taxon>
        <taxon>Bacillales</taxon>
        <taxon>Thermoactinomycetaceae</taxon>
        <taxon>Paludifilum</taxon>
    </lineage>
</organism>
<comment type="caution">
    <text evidence="1">The sequence shown here is derived from an EMBL/GenBank/DDBJ whole genome shotgun (WGS) entry which is preliminary data.</text>
</comment>
<evidence type="ECO:0000313" key="2">
    <source>
        <dbReference type="Proteomes" id="UP000215459"/>
    </source>
</evidence>
<dbReference type="AlphaFoldDB" id="A0A235B1R1"/>
<dbReference type="InterPro" id="IPR002808">
    <property type="entry name" value="AdoCbi_amidolase"/>
</dbReference>
<proteinExistence type="predicted"/>
<dbReference type="Pfam" id="PF01955">
    <property type="entry name" value="CbiZ"/>
    <property type="match status" value="1"/>
</dbReference>
<evidence type="ECO:0008006" key="3">
    <source>
        <dbReference type="Google" id="ProtNLM"/>
    </source>
</evidence>
<dbReference type="PANTHER" id="PTHR35336">
    <property type="entry name" value="ADENOSYLCOBINAMIDE AMIDOHYDROLASE"/>
    <property type="match status" value="1"/>
</dbReference>
<accession>A0A235B1R1</accession>
<reference evidence="1 2" key="1">
    <citation type="submission" date="2017-07" db="EMBL/GenBank/DDBJ databases">
        <title>The genome sequence of Paludifilum halophilum highlights mechanisms for microbial adaptation to high salt environemnts.</title>
        <authorList>
            <person name="Belbahri L."/>
        </authorList>
    </citation>
    <scope>NUCLEOTIDE SEQUENCE [LARGE SCALE GENOMIC DNA]</scope>
    <source>
        <strain evidence="1 2">DSM 102817</strain>
    </source>
</reference>
<dbReference type="OrthoDB" id="34339at2"/>
<evidence type="ECO:0000313" key="1">
    <source>
        <dbReference type="EMBL" id="OYD06182.1"/>
    </source>
</evidence>
<name>A0A235B1R1_9BACL</name>
<dbReference type="RefSeq" id="WP_094265951.1">
    <property type="nucleotide sequence ID" value="NZ_NOWF01000017.1"/>
</dbReference>
<protein>
    <recommendedName>
        <fullName evidence="3">Adenosylcobinamide amidohydrolase</fullName>
    </recommendedName>
</protein>
<dbReference type="Proteomes" id="UP000215459">
    <property type="component" value="Unassembled WGS sequence"/>
</dbReference>
<keyword evidence="2" id="KW-1185">Reference proteome</keyword>
<sequence>MYPITKILCQNEQLRLSIEPSRLLLRAGGGMEVLSSALLGGGFLHTDTIVNRHVKKGYNPRNPEMETQEWLEERGYDPRRTVTLLTAAWVERAEVVEKVWDHVRLAAIVTAGVSNAARAGKQEPVDGAGTPDPGTINTILLIDGRTTPGAMVNAVITATEAKTAALADLEVRDADGALATGTTTDAVVVAATQRGNEGEVLPYAGVASPLGRAVGTAVYQAVYRVIRRLDPRERTGRRW</sequence>
<dbReference type="EMBL" id="NOWF01000017">
    <property type="protein sequence ID" value="OYD06182.1"/>
    <property type="molecule type" value="Genomic_DNA"/>
</dbReference>